<evidence type="ECO:0000313" key="2">
    <source>
        <dbReference type="Proteomes" id="UP000634229"/>
    </source>
</evidence>
<protein>
    <submittedName>
        <fullName evidence="1">Uncharacterized protein</fullName>
    </submittedName>
</protein>
<evidence type="ECO:0000313" key="1">
    <source>
        <dbReference type="EMBL" id="MBL1100851.1"/>
    </source>
</evidence>
<comment type="caution">
    <text evidence="1">The sequence shown here is derived from an EMBL/GenBank/DDBJ whole genome shotgun (WGS) entry which is preliminary data.</text>
</comment>
<name>A0ABS1NL78_9ACTN</name>
<organism evidence="1 2">
    <name type="scientific">Streptomyces coffeae</name>
    <dbReference type="NCBI Taxonomy" id="621382"/>
    <lineage>
        <taxon>Bacteria</taxon>
        <taxon>Bacillati</taxon>
        <taxon>Actinomycetota</taxon>
        <taxon>Actinomycetes</taxon>
        <taxon>Kitasatosporales</taxon>
        <taxon>Streptomycetaceae</taxon>
        <taxon>Streptomyces</taxon>
    </lineage>
</organism>
<reference evidence="1 2" key="1">
    <citation type="submission" date="2021-01" db="EMBL/GenBank/DDBJ databases">
        <title>WGS of actinomycetes isolated from Thailand.</title>
        <authorList>
            <person name="Thawai C."/>
        </authorList>
    </citation>
    <scope>NUCLEOTIDE SEQUENCE [LARGE SCALE GENOMIC DNA]</scope>
    <source>
        <strain evidence="1 2">CA1R205</strain>
    </source>
</reference>
<dbReference type="RefSeq" id="WP_201879735.1">
    <property type="nucleotide sequence ID" value="NZ_JAERRF010000022.1"/>
</dbReference>
<dbReference type="EMBL" id="JAERRF010000022">
    <property type="protein sequence ID" value="MBL1100851.1"/>
    <property type="molecule type" value="Genomic_DNA"/>
</dbReference>
<accession>A0ABS1NL78</accession>
<gene>
    <name evidence="1" type="ORF">JK363_30130</name>
</gene>
<dbReference type="Proteomes" id="UP000634229">
    <property type="component" value="Unassembled WGS sequence"/>
</dbReference>
<sequence>MSQTYSPISADWPCQVNPPGSPYWERTAARWLRDLLPARYAGYSTLTRHPILLARHARLQLQNEIRTVRAALQTCRTELPALGFSETMIESTIKLYATELAQLNRLAGGVRLITEALLKESRRTPVGSRH</sequence>
<proteinExistence type="predicted"/>
<keyword evidence="2" id="KW-1185">Reference proteome</keyword>